<dbReference type="SUPFAM" id="SSF142764">
    <property type="entry name" value="YgbK-like"/>
    <property type="match status" value="1"/>
</dbReference>
<feature type="domain" description="Four-carbon acid sugar kinase nucleotide binding" evidence="8">
    <location>
        <begin position="236"/>
        <end position="372"/>
    </location>
</feature>
<keyword evidence="6" id="KW-0119">Carbohydrate metabolism</keyword>
<sequence>MTSDVACRRPVAILADDLSGAAEAASAFLGRLSAPALHLGPADVRFDGVTVVDLNTRALATTHAQNALRSALEAIPSDALVLAKVDSLLRGHVGPWAEVLAERGPVVVAAALPALGRTVRAGVLHVEGVPLHQTRAWHAELSSPPASFADLFADHPTVTTSPTANLADSLRQAAAGGRIAVCDVATDADLDLVLAASRSIPGVQLMGTSALAAAVARTLPTGTDGVAPRRESPLLLTVVGTAEPVAVQQVTELVRTGTRHLALDADDLLDGLADPGDLARALEDGSVVLTVASAVRPDRTDAVSVALARFVAAGQSRRRPDLMLTGGATARAVVDAIGLTTLHPVDQVHHGAVVSVASDGRTVVTRPGSFGDLFSLTDIARHLAEPLTVRTQPKALT</sequence>
<keyword evidence="4" id="KW-0418">Kinase</keyword>
<keyword evidence="3" id="KW-0547">Nucleotide-binding</keyword>
<dbReference type="Gene3D" id="3.40.50.10840">
    <property type="entry name" value="Putative sugar-binding, N-terminal domain"/>
    <property type="match status" value="1"/>
</dbReference>
<accession>A0A9X2ZA93</accession>
<comment type="caution">
    <text evidence="9">The sequence shown here is derived from an EMBL/GenBank/DDBJ whole genome shotgun (WGS) entry which is preliminary data.</text>
</comment>
<evidence type="ECO:0000256" key="3">
    <source>
        <dbReference type="ARBA" id="ARBA00022741"/>
    </source>
</evidence>
<evidence type="ECO:0000256" key="2">
    <source>
        <dbReference type="ARBA" id="ARBA00022679"/>
    </source>
</evidence>
<keyword evidence="2" id="KW-0808">Transferase</keyword>
<name>A0A9X2ZA93_9MYCO</name>
<evidence type="ECO:0000256" key="4">
    <source>
        <dbReference type="ARBA" id="ARBA00022777"/>
    </source>
</evidence>
<dbReference type="GO" id="GO:0016301">
    <property type="term" value="F:kinase activity"/>
    <property type="evidence" value="ECO:0007669"/>
    <property type="project" value="UniProtKB-KW"/>
</dbReference>
<evidence type="ECO:0000259" key="7">
    <source>
        <dbReference type="Pfam" id="PF07005"/>
    </source>
</evidence>
<evidence type="ECO:0000259" key="8">
    <source>
        <dbReference type="Pfam" id="PF17042"/>
    </source>
</evidence>
<evidence type="ECO:0000256" key="6">
    <source>
        <dbReference type="ARBA" id="ARBA00023277"/>
    </source>
</evidence>
<dbReference type="InterPro" id="IPR010737">
    <property type="entry name" value="4-carb_acid_sugar_kinase_N"/>
</dbReference>
<proteinExistence type="inferred from homology"/>
<dbReference type="GO" id="GO:0005524">
    <property type="term" value="F:ATP binding"/>
    <property type="evidence" value="ECO:0007669"/>
    <property type="project" value="UniProtKB-KW"/>
</dbReference>
<protein>
    <submittedName>
        <fullName evidence="9">4-hydroxythreonine-4-phosphate dehydrogenase</fullName>
    </submittedName>
</protein>
<dbReference type="InterPro" id="IPR042213">
    <property type="entry name" value="NBD_C_sf"/>
</dbReference>
<dbReference type="InterPro" id="IPR037051">
    <property type="entry name" value="4-carb_acid_sugar_kinase_N_sf"/>
</dbReference>
<dbReference type="Gene3D" id="3.40.980.20">
    <property type="entry name" value="Four-carbon acid sugar kinase, nucleotide binding domain"/>
    <property type="match status" value="1"/>
</dbReference>
<dbReference type="RefSeq" id="WP_263999477.1">
    <property type="nucleotide sequence ID" value="NZ_JACKVK010000014.1"/>
</dbReference>
<feature type="domain" description="Four-carbon acid sugar kinase N-terminal" evidence="7">
    <location>
        <begin position="12"/>
        <end position="214"/>
    </location>
</feature>
<organism evidence="9 10">
    <name type="scientific">Mycobacterium yunnanensis</name>
    <dbReference type="NCBI Taxonomy" id="368477"/>
    <lineage>
        <taxon>Bacteria</taxon>
        <taxon>Bacillati</taxon>
        <taxon>Actinomycetota</taxon>
        <taxon>Actinomycetes</taxon>
        <taxon>Mycobacteriales</taxon>
        <taxon>Mycobacteriaceae</taxon>
        <taxon>Mycobacterium</taxon>
    </lineage>
</organism>
<dbReference type="InterPro" id="IPR031475">
    <property type="entry name" value="NBD_C"/>
</dbReference>
<dbReference type="AlphaFoldDB" id="A0A9X2ZA93"/>
<evidence type="ECO:0000313" key="10">
    <source>
        <dbReference type="Proteomes" id="UP001141629"/>
    </source>
</evidence>
<keyword evidence="5" id="KW-0067">ATP-binding</keyword>
<dbReference type="Pfam" id="PF17042">
    <property type="entry name" value="NBD_C"/>
    <property type="match status" value="1"/>
</dbReference>
<dbReference type="Proteomes" id="UP001141629">
    <property type="component" value="Unassembled WGS sequence"/>
</dbReference>
<evidence type="ECO:0000256" key="1">
    <source>
        <dbReference type="ARBA" id="ARBA00005715"/>
    </source>
</evidence>
<dbReference type="EMBL" id="JACKVK010000014">
    <property type="protein sequence ID" value="MCV7424406.1"/>
    <property type="molecule type" value="Genomic_DNA"/>
</dbReference>
<evidence type="ECO:0000256" key="5">
    <source>
        <dbReference type="ARBA" id="ARBA00022840"/>
    </source>
</evidence>
<evidence type="ECO:0000313" key="9">
    <source>
        <dbReference type="EMBL" id="MCV7424406.1"/>
    </source>
</evidence>
<dbReference type="Pfam" id="PF07005">
    <property type="entry name" value="SBD_N"/>
    <property type="match status" value="1"/>
</dbReference>
<keyword evidence="10" id="KW-1185">Reference proteome</keyword>
<comment type="similarity">
    <text evidence="1">Belongs to the four-carbon acid sugar kinase family.</text>
</comment>
<reference evidence="9" key="2">
    <citation type="journal article" date="2022" name="BMC Genomics">
        <title>Comparative genome analysis of mycobacteria focusing on tRNA and non-coding RNA.</title>
        <authorList>
            <person name="Behra P.R.K."/>
            <person name="Pettersson B.M.F."/>
            <person name="Ramesh M."/>
            <person name="Das S."/>
            <person name="Dasgupta S."/>
            <person name="Kirsebom L.A."/>
        </authorList>
    </citation>
    <scope>NUCLEOTIDE SEQUENCE</scope>
    <source>
        <strain evidence="9">DSM 44838</strain>
    </source>
</reference>
<reference evidence="9" key="1">
    <citation type="submission" date="2020-07" db="EMBL/GenBank/DDBJ databases">
        <authorList>
            <person name="Pettersson B.M.F."/>
            <person name="Behra P.R.K."/>
            <person name="Ramesh M."/>
            <person name="Das S."/>
            <person name="Dasgupta S."/>
            <person name="Kirsebom L.A."/>
        </authorList>
    </citation>
    <scope>NUCLEOTIDE SEQUENCE</scope>
    <source>
        <strain evidence="9">DSM 44838</strain>
    </source>
</reference>
<gene>
    <name evidence="9" type="ORF">H7K45_28060</name>
</gene>